<dbReference type="VEuPathDB" id="VectorBase:ISCI002854"/>
<dbReference type="GO" id="GO:0006107">
    <property type="term" value="P:oxaloacetate metabolic process"/>
    <property type="evidence" value="ECO:0000318"/>
    <property type="project" value="GO_Central"/>
</dbReference>
<dbReference type="SUPFAM" id="SSF56317">
    <property type="entry name" value="Carbon-nitrogen hydrolase"/>
    <property type="match status" value="1"/>
</dbReference>
<evidence type="ECO:0000256" key="5">
    <source>
        <dbReference type="ARBA" id="ARBA00041576"/>
    </source>
</evidence>
<comment type="catalytic activity">
    <reaction evidence="6">
        <text>2-oxosuccinamate + H2O = oxaloacetate + NH4(+)</text>
        <dbReference type="Rhea" id="RHEA:59412"/>
        <dbReference type="ChEBI" id="CHEBI:15377"/>
        <dbReference type="ChEBI" id="CHEBI:16452"/>
        <dbReference type="ChEBI" id="CHEBI:28938"/>
        <dbReference type="ChEBI" id="CHEBI:57735"/>
        <dbReference type="EC" id="3.5.1.3"/>
    </reaction>
    <physiologicalReaction direction="left-to-right" evidence="6">
        <dbReference type="Rhea" id="RHEA:59413"/>
    </physiologicalReaction>
</comment>
<dbReference type="AlphaFoldDB" id="B7PA16"/>
<dbReference type="Gene3D" id="3.60.110.10">
    <property type="entry name" value="Carbon-nitrogen hydrolase"/>
    <property type="match status" value="1"/>
</dbReference>
<dbReference type="HOGENOM" id="CLU_030130_1_0_1"/>
<dbReference type="Pfam" id="PF00795">
    <property type="entry name" value="CN_hydrolase"/>
    <property type="match status" value="1"/>
</dbReference>
<keyword evidence="10" id="KW-1185">Reference proteome</keyword>
<dbReference type="VEuPathDB" id="VectorBase:ISCW002854"/>
<dbReference type="EC" id="3.5.1.3" evidence="4"/>
<dbReference type="VEuPathDB" id="VectorBase:ISCP_037758"/>
<feature type="domain" description="CN hydrolase" evidence="7">
    <location>
        <begin position="30"/>
        <end position="274"/>
    </location>
</feature>
<comment type="similarity">
    <text evidence="1">Belongs to the carbon-nitrogen hydrolase superfamily. NIT1/NIT2 family.</text>
</comment>
<protein>
    <recommendedName>
        <fullName evidence="4">omega-amidase</fullName>
        <ecNumber evidence="4">3.5.1.3</ecNumber>
    </recommendedName>
    <alternativeName>
        <fullName evidence="5">Nitrilase homolog 2</fullName>
    </alternativeName>
</protein>
<dbReference type="GO" id="GO:0006541">
    <property type="term" value="P:glutamine metabolic process"/>
    <property type="evidence" value="ECO:0000318"/>
    <property type="project" value="GO_Central"/>
</dbReference>
<gene>
    <name evidence="8" type="ORF">IscW_ISCW002854</name>
</gene>
<dbReference type="PANTHER" id="PTHR23088">
    <property type="entry name" value="NITRILASE-RELATED"/>
    <property type="match status" value="1"/>
</dbReference>
<proteinExistence type="inferred from homology"/>
<evidence type="ECO:0000256" key="4">
    <source>
        <dbReference type="ARBA" id="ARBA00039118"/>
    </source>
</evidence>
<comment type="catalytic activity">
    <reaction evidence="3">
        <text>2-oxoglutaramate + H2O = 2-oxoglutarate + NH4(+)</text>
        <dbReference type="Rhea" id="RHEA:32963"/>
        <dbReference type="ChEBI" id="CHEBI:15377"/>
        <dbReference type="ChEBI" id="CHEBI:16769"/>
        <dbReference type="ChEBI" id="CHEBI:16810"/>
        <dbReference type="ChEBI" id="CHEBI:28938"/>
        <dbReference type="EC" id="3.5.1.3"/>
    </reaction>
    <physiologicalReaction direction="left-to-right" evidence="3">
        <dbReference type="Rhea" id="RHEA:32964"/>
    </physiologicalReaction>
</comment>
<evidence type="ECO:0000256" key="2">
    <source>
        <dbReference type="ARBA" id="ARBA00022801"/>
    </source>
</evidence>
<dbReference type="EnsemblMetazoa" id="ISCW002854-RA">
    <property type="protein sequence ID" value="ISCW002854-PA"/>
    <property type="gene ID" value="ISCW002854"/>
</dbReference>
<dbReference type="InterPro" id="IPR003010">
    <property type="entry name" value="C-N_Hydrolase"/>
</dbReference>
<dbReference type="FunCoup" id="B7PA16">
    <property type="interactions" value="841"/>
</dbReference>
<reference evidence="8 10" key="1">
    <citation type="submission" date="2008-03" db="EMBL/GenBank/DDBJ databases">
        <title>Annotation of Ixodes scapularis.</title>
        <authorList>
            <consortium name="Ixodes scapularis Genome Project Consortium"/>
            <person name="Caler E."/>
            <person name="Hannick L.I."/>
            <person name="Bidwell S."/>
            <person name="Joardar V."/>
            <person name="Thiagarajan M."/>
            <person name="Amedeo P."/>
            <person name="Galinsky K.J."/>
            <person name="Schobel S."/>
            <person name="Inman J."/>
            <person name="Hostetler J."/>
            <person name="Miller J."/>
            <person name="Hammond M."/>
            <person name="Megy K."/>
            <person name="Lawson D."/>
            <person name="Kodira C."/>
            <person name="Sutton G."/>
            <person name="Meyer J."/>
            <person name="Hill C.A."/>
            <person name="Birren B."/>
            <person name="Nene V."/>
            <person name="Collins F."/>
            <person name="Alarcon-Chaidez F."/>
            <person name="Wikel S."/>
            <person name="Strausberg R."/>
        </authorList>
    </citation>
    <scope>NUCLEOTIDE SEQUENCE [LARGE SCALE GENOMIC DNA]</scope>
    <source>
        <strain evidence="10">Wikel</strain>
        <strain evidence="8">Wikel colony</strain>
    </source>
</reference>
<evidence type="ECO:0000313" key="8">
    <source>
        <dbReference type="EMBL" id="EEC03438.1"/>
    </source>
</evidence>
<evidence type="ECO:0000256" key="1">
    <source>
        <dbReference type="ARBA" id="ARBA00010613"/>
    </source>
</evidence>
<dbReference type="OrthoDB" id="10250282at2759"/>
<dbReference type="STRING" id="6945.B7PA16"/>
<dbReference type="Proteomes" id="UP000001555">
    <property type="component" value="Unassembled WGS sequence"/>
</dbReference>
<dbReference type="EMBL" id="ABJB010169113">
    <property type="status" value="NOT_ANNOTATED_CDS"/>
    <property type="molecule type" value="Genomic_DNA"/>
</dbReference>
<dbReference type="PROSITE" id="PS50263">
    <property type="entry name" value="CN_HYDROLASE"/>
    <property type="match status" value="1"/>
</dbReference>
<reference evidence="9" key="2">
    <citation type="submission" date="2020-05" db="UniProtKB">
        <authorList>
            <consortium name="EnsemblMetazoa"/>
        </authorList>
    </citation>
    <scope>IDENTIFICATION</scope>
    <source>
        <strain evidence="9">wikel</strain>
    </source>
</reference>
<evidence type="ECO:0000256" key="3">
    <source>
        <dbReference type="ARBA" id="ARBA00036637"/>
    </source>
</evidence>
<dbReference type="GO" id="GO:0006528">
    <property type="term" value="P:asparagine metabolic process"/>
    <property type="evidence" value="ECO:0000318"/>
    <property type="project" value="GO_Central"/>
</dbReference>
<accession>B7PA16</accession>
<dbReference type="PANTHER" id="PTHR23088:SF30">
    <property type="entry name" value="OMEGA-AMIDASE NIT2"/>
    <property type="match status" value="1"/>
</dbReference>
<evidence type="ECO:0000313" key="10">
    <source>
        <dbReference type="Proteomes" id="UP000001555"/>
    </source>
</evidence>
<name>B7PA16_IXOSC</name>
<feature type="non-terminal residue" evidence="8">
    <location>
        <position position="1"/>
    </location>
</feature>
<evidence type="ECO:0000256" key="6">
    <source>
        <dbReference type="ARBA" id="ARBA00048745"/>
    </source>
</evidence>
<dbReference type="PaxDb" id="6945-B7PA16"/>
<dbReference type="InterPro" id="IPR045254">
    <property type="entry name" value="Nit1/2_C-N_Hydrolase"/>
</dbReference>
<dbReference type="CDD" id="cd07572">
    <property type="entry name" value="nit"/>
    <property type="match status" value="1"/>
</dbReference>
<evidence type="ECO:0000259" key="7">
    <source>
        <dbReference type="PROSITE" id="PS50263"/>
    </source>
</evidence>
<organism>
    <name type="scientific">Ixodes scapularis</name>
    <name type="common">Black-legged tick</name>
    <name type="synonym">Deer tick</name>
    <dbReference type="NCBI Taxonomy" id="6945"/>
    <lineage>
        <taxon>Eukaryota</taxon>
        <taxon>Metazoa</taxon>
        <taxon>Ecdysozoa</taxon>
        <taxon>Arthropoda</taxon>
        <taxon>Chelicerata</taxon>
        <taxon>Arachnida</taxon>
        <taxon>Acari</taxon>
        <taxon>Parasitiformes</taxon>
        <taxon>Ixodida</taxon>
        <taxon>Ixodoidea</taxon>
        <taxon>Ixodidae</taxon>
        <taxon>Ixodinae</taxon>
        <taxon>Ixodes</taxon>
    </lineage>
</organism>
<sequence length="302" mass="33632">RCHSVATVVRSVASHVRLLRVFDIMSMNKFRIALLQHLVKCNKAENLEIASMKIREVASKGAQVVCLPEDFSVPYDARYTPESVEPIPGETSEMLSRSAKENQVYLVGGTFSESENGKLYNTCLVYGPDGSMLAKHRKLHLYDVDIPGKITVRESEFYSAGDKLTTFDTPFCKVGVGVCYDFRFAPVAQIYAQLGCKLLVCPASFNMTLGPIYWELISRSRALDNKVYMTTVSPARDETASLVVWGHSMLVDPSGRVVKSAGAGEEIVLAEVDLDRLALMRDQDPIIKHMRSDMYKVVSCEE</sequence>
<dbReference type="EMBL" id="DS668526">
    <property type="protein sequence ID" value="EEC03438.1"/>
    <property type="molecule type" value="Genomic_DNA"/>
</dbReference>
<keyword evidence="2 8" id="KW-0378">Hydrolase</keyword>
<evidence type="ECO:0000313" key="9">
    <source>
        <dbReference type="EnsemblMetazoa" id="ISCW002854-PA"/>
    </source>
</evidence>
<dbReference type="FunFam" id="3.60.110.10:FF:000002">
    <property type="entry name" value="Nitrilase family member 2"/>
    <property type="match status" value="1"/>
</dbReference>
<dbReference type="InterPro" id="IPR036526">
    <property type="entry name" value="C-N_Hydrolase_sf"/>
</dbReference>
<dbReference type="GO" id="GO:0050152">
    <property type="term" value="F:omega-amidase activity"/>
    <property type="evidence" value="ECO:0000318"/>
    <property type="project" value="GO_Central"/>
</dbReference>